<sequence length="172" mass="20228">MELVEKAKQGDKEALIKLIMDKKQDYYKLAYVYMRNEEDALDVMEDMILILYKNIHKLKKDDAFYSWSKTILVNCCKNSLRKNSKVISLETVKEEVKEEYKEVMEEKNQEIIIEEHMSKLKEKHQEVIRLRYFLDLDYSTIASILKIPIGTVKSRISIGLKSLKESLGGEEV</sequence>
<dbReference type="InterPro" id="IPR014284">
    <property type="entry name" value="RNA_pol_sigma-70_dom"/>
</dbReference>
<evidence type="ECO:0000313" key="9">
    <source>
        <dbReference type="Proteomes" id="UP000422764"/>
    </source>
</evidence>
<dbReference type="Pfam" id="PF04545">
    <property type="entry name" value="Sigma70_r4"/>
    <property type="match status" value="1"/>
</dbReference>
<protein>
    <submittedName>
        <fullName evidence="8">Sigma-70 family RNA polymerase sigma factor</fullName>
    </submittedName>
</protein>
<dbReference type="InterPro" id="IPR039425">
    <property type="entry name" value="RNA_pol_sigma-70-like"/>
</dbReference>
<evidence type="ECO:0000256" key="1">
    <source>
        <dbReference type="ARBA" id="ARBA00010641"/>
    </source>
</evidence>
<keyword evidence="2" id="KW-0805">Transcription regulation</keyword>
<dbReference type="PANTHER" id="PTHR43133">
    <property type="entry name" value="RNA POLYMERASE ECF-TYPE SIGMA FACTO"/>
    <property type="match status" value="1"/>
</dbReference>
<gene>
    <name evidence="8" type="ORF">GOM49_04195</name>
</gene>
<keyword evidence="4" id="KW-0238">DNA-binding</keyword>
<dbReference type="InterPro" id="IPR036388">
    <property type="entry name" value="WH-like_DNA-bd_sf"/>
</dbReference>
<feature type="domain" description="RNA polymerase sigma-70 region 4" evidence="7">
    <location>
        <begin position="117"/>
        <end position="165"/>
    </location>
</feature>
<keyword evidence="9" id="KW-1185">Reference proteome</keyword>
<dbReference type="InterPro" id="IPR013324">
    <property type="entry name" value="RNA_pol_sigma_r3/r4-like"/>
</dbReference>
<dbReference type="CDD" id="cd06171">
    <property type="entry name" value="Sigma70_r4"/>
    <property type="match status" value="1"/>
</dbReference>
<evidence type="ECO:0000313" key="8">
    <source>
        <dbReference type="EMBL" id="QGU96786.1"/>
    </source>
</evidence>
<dbReference type="Proteomes" id="UP000422764">
    <property type="component" value="Chromosome"/>
</dbReference>
<evidence type="ECO:0000256" key="2">
    <source>
        <dbReference type="ARBA" id="ARBA00023015"/>
    </source>
</evidence>
<reference evidence="8 9" key="1">
    <citation type="submission" date="2019-12" db="EMBL/GenBank/DDBJ databases">
        <title>Genome sequenceing of Clostridium bovifaecis.</title>
        <authorList>
            <person name="Yao Y."/>
        </authorList>
    </citation>
    <scope>NUCLEOTIDE SEQUENCE [LARGE SCALE GENOMIC DNA]</scope>
    <source>
        <strain evidence="8 9">BXX</strain>
    </source>
</reference>
<keyword evidence="5" id="KW-0804">Transcription</keyword>
<dbReference type="Gene3D" id="1.10.1740.10">
    <property type="match status" value="1"/>
</dbReference>
<dbReference type="InterPro" id="IPR007627">
    <property type="entry name" value="RNA_pol_sigma70_r2"/>
</dbReference>
<dbReference type="Gene3D" id="1.10.10.10">
    <property type="entry name" value="Winged helix-like DNA-binding domain superfamily/Winged helix DNA-binding domain"/>
    <property type="match status" value="1"/>
</dbReference>
<organism evidence="8 9">
    <name type="scientific">Clostridium bovifaecis</name>
    <dbReference type="NCBI Taxonomy" id="2184719"/>
    <lineage>
        <taxon>Bacteria</taxon>
        <taxon>Bacillati</taxon>
        <taxon>Bacillota</taxon>
        <taxon>Clostridia</taxon>
        <taxon>Eubacteriales</taxon>
        <taxon>Clostridiaceae</taxon>
        <taxon>Clostridium</taxon>
    </lineage>
</organism>
<evidence type="ECO:0000259" key="7">
    <source>
        <dbReference type="Pfam" id="PF04545"/>
    </source>
</evidence>
<dbReference type="InterPro" id="IPR007630">
    <property type="entry name" value="RNA_pol_sigma70_r4"/>
</dbReference>
<dbReference type="SUPFAM" id="SSF88946">
    <property type="entry name" value="Sigma2 domain of RNA polymerase sigma factors"/>
    <property type="match status" value="1"/>
</dbReference>
<comment type="similarity">
    <text evidence="1">Belongs to the sigma-70 factor family. ECF subfamily.</text>
</comment>
<dbReference type="EMBL" id="CP046522">
    <property type="protein sequence ID" value="QGU96786.1"/>
    <property type="molecule type" value="Genomic_DNA"/>
</dbReference>
<dbReference type="NCBIfam" id="TIGR02937">
    <property type="entry name" value="sigma70-ECF"/>
    <property type="match status" value="1"/>
</dbReference>
<dbReference type="AlphaFoldDB" id="A0A6I6F0M3"/>
<dbReference type="GO" id="GO:0006352">
    <property type="term" value="P:DNA-templated transcription initiation"/>
    <property type="evidence" value="ECO:0007669"/>
    <property type="project" value="InterPro"/>
</dbReference>
<accession>A0A6I6F0M3</accession>
<name>A0A6I6F0M3_9CLOT</name>
<evidence type="ECO:0000256" key="4">
    <source>
        <dbReference type="ARBA" id="ARBA00023125"/>
    </source>
</evidence>
<dbReference type="Pfam" id="PF04542">
    <property type="entry name" value="Sigma70_r2"/>
    <property type="match status" value="1"/>
</dbReference>
<keyword evidence="3" id="KW-0731">Sigma factor</keyword>
<evidence type="ECO:0000256" key="3">
    <source>
        <dbReference type="ARBA" id="ARBA00023082"/>
    </source>
</evidence>
<feature type="domain" description="RNA polymerase sigma-70 region 2" evidence="6">
    <location>
        <begin position="23"/>
        <end position="85"/>
    </location>
</feature>
<dbReference type="SUPFAM" id="SSF88659">
    <property type="entry name" value="Sigma3 and sigma4 domains of RNA polymerase sigma factors"/>
    <property type="match status" value="1"/>
</dbReference>
<proteinExistence type="inferred from homology"/>
<evidence type="ECO:0000256" key="5">
    <source>
        <dbReference type="ARBA" id="ARBA00023163"/>
    </source>
</evidence>
<dbReference type="PANTHER" id="PTHR43133:SF51">
    <property type="entry name" value="RNA POLYMERASE SIGMA FACTOR"/>
    <property type="match status" value="1"/>
</dbReference>
<dbReference type="GO" id="GO:0003677">
    <property type="term" value="F:DNA binding"/>
    <property type="evidence" value="ECO:0007669"/>
    <property type="project" value="UniProtKB-KW"/>
</dbReference>
<evidence type="ECO:0000259" key="6">
    <source>
        <dbReference type="Pfam" id="PF04542"/>
    </source>
</evidence>
<dbReference type="GO" id="GO:0016987">
    <property type="term" value="F:sigma factor activity"/>
    <property type="evidence" value="ECO:0007669"/>
    <property type="project" value="UniProtKB-KW"/>
</dbReference>
<dbReference type="InterPro" id="IPR013325">
    <property type="entry name" value="RNA_pol_sigma_r2"/>
</dbReference>